<protein>
    <submittedName>
        <fullName evidence="1">Uncharacterized protein</fullName>
    </submittedName>
</protein>
<reference evidence="1 2" key="1">
    <citation type="journal article" date="2018" name="Biotechnol. Biofuels">
        <title>Integrative visual omics of the white-rot fungus Polyporus brumalis exposes the biotechnological potential of its oxidative enzymes for delignifying raw plant biomass.</title>
        <authorList>
            <person name="Miyauchi S."/>
            <person name="Rancon A."/>
            <person name="Drula E."/>
            <person name="Hage H."/>
            <person name="Chaduli D."/>
            <person name="Favel A."/>
            <person name="Grisel S."/>
            <person name="Henrissat B."/>
            <person name="Herpoel-Gimbert I."/>
            <person name="Ruiz-Duenas F.J."/>
            <person name="Chevret D."/>
            <person name="Hainaut M."/>
            <person name="Lin J."/>
            <person name="Wang M."/>
            <person name="Pangilinan J."/>
            <person name="Lipzen A."/>
            <person name="Lesage-Meessen L."/>
            <person name="Navarro D."/>
            <person name="Riley R."/>
            <person name="Grigoriev I.V."/>
            <person name="Zhou S."/>
            <person name="Raouche S."/>
            <person name="Rosso M.N."/>
        </authorList>
    </citation>
    <scope>NUCLEOTIDE SEQUENCE [LARGE SCALE GENOMIC DNA]</scope>
    <source>
        <strain evidence="1 2">BRFM 1820</strain>
    </source>
</reference>
<name>A0A371DBX0_9APHY</name>
<evidence type="ECO:0000313" key="1">
    <source>
        <dbReference type="EMBL" id="RDX50023.1"/>
    </source>
</evidence>
<organism evidence="1 2">
    <name type="scientific">Lentinus brumalis</name>
    <dbReference type="NCBI Taxonomy" id="2498619"/>
    <lineage>
        <taxon>Eukaryota</taxon>
        <taxon>Fungi</taxon>
        <taxon>Dikarya</taxon>
        <taxon>Basidiomycota</taxon>
        <taxon>Agaricomycotina</taxon>
        <taxon>Agaricomycetes</taxon>
        <taxon>Polyporales</taxon>
        <taxon>Polyporaceae</taxon>
        <taxon>Lentinus</taxon>
    </lineage>
</organism>
<sequence>MGEMMYCWARMLDGQTPGDVERYKAGRRDRHDRSNSCCVARILAISLQGTKTRRNPANNYSLLRPGLRVSPHRPEIRTWRFDVSPGWRRIFNAFGRELRTPDGVLERKIASWDPEIGMVFCGAWVLSQSDSESTPGMISMSQNLPSIGLIEIATRSAARGDPIVAARRTATGWSLSAHPCLSYLRPPARPAKAAKAPACLHSASSCCPFAIFLGLATTAVSAPGPRTSIIARRHAVLHHQLIARAAAFLDGAFQCPADSVRSPAVRTLQSPMHRHATHRLITAVIPWLRMSFASVGDHHSPQISGGESRSE</sequence>
<accession>A0A371DBX0</accession>
<gene>
    <name evidence="1" type="ORF">OH76DRAFT_477075</name>
</gene>
<dbReference type="EMBL" id="KZ857401">
    <property type="protein sequence ID" value="RDX50023.1"/>
    <property type="molecule type" value="Genomic_DNA"/>
</dbReference>
<proteinExistence type="predicted"/>
<dbReference type="Proteomes" id="UP000256964">
    <property type="component" value="Unassembled WGS sequence"/>
</dbReference>
<evidence type="ECO:0000313" key="2">
    <source>
        <dbReference type="Proteomes" id="UP000256964"/>
    </source>
</evidence>
<keyword evidence="2" id="KW-1185">Reference proteome</keyword>
<dbReference type="AlphaFoldDB" id="A0A371DBX0"/>